<comment type="caution">
    <text evidence="3">The sequence shown here is derived from an EMBL/GenBank/DDBJ whole genome shotgun (WGS) entry which is preliminary data.</text>
</comment>
<feature type="region of interest" description="Disordered" evidence="1">
    <location>
        <begin position="54"/>
        <end position="95"/>
    </location>
</feature>
<dbReference type="Proteomes" id="UP000749559">
    <property type="component" value="Unassembled WGS sequence"/>
</dbReference>
<evidence type="ECO:0000256" key="2">
    <source>
        <dbReference type="SAM" id="SignalP"/>
    </source>
</evidence>
<evidence type="ECO:0000313" key="3">
    <source>
        <dbReference type="EMBL" id="CAH1796267.1"/>
    </source>
</evidence>
<sequence length="214" mass="21887">MLIKDVLSPCSVLLLICVFSISGDATETTITIPIEANPTTATVQASTSITTTDSAAANTTTAPVTGDNSTSSSPPEAVSGVTTENTTDSSGAEGTTQAPTFCHKCMGRDCNDKPTSANMTCESTKNVCWTVVDKSDSSNHTTNRTCDTPNDASCNASDDCKCAGNIVACCCIGDKCNTKKSSELGCKSGSPGATSFSSALLTVSLMVLSTYQAL</sequence>
<dbReference type="CDD" id="cd00117">
    <property type="entry name" value="TFP"/>
    <property type="match status" value="1"/>
</dbReference>
<dbReference type="AlphaFoldDB" id="A0A8J1XTY4"/>
<dbReference type="OrthoDB" id="18145at2759"/>
<evidence type="ECO:0000313" key="4">
    <source>
        <dbReference type="Proteomes" id="UP000749559"/>
    </source>
</evidence>
<name>A0A8J1XTY4_OWEFU</name>
<organism evidence="3 4">
    <name type="scientific">Owenia fusiformis</name>
    <name type="common">Polychaete worm</name>
    <dbReference type="NCBI Taxonomy" id="6347"/>
    <lineage>
        <taxon>Eukaryota</taxon>
        <taxon>Metazoa</taxon>
        <taxon>Spiralia</taxon>
        <taxon>Lophotrochozoa</taxon>
        <taxon>Annelida</taxon>
        <taxon>Polychaeta</taxon>
        <taxon>Sedentaria</taxon>
        <taxon>Canalipalpata</taxon>
        <taxon>Sabellida</taxon>
        <taxon>Oweniida</taxon>
        <taxon>Oweniidae</taxon>
        <taxon>Owenia</taxon>
    </lineage>
</organism>
<gene>
    <name evidence="3" type="ORF">OFUS_LOCUS20696</name>
</gene>
<keyword evidence="2" id="KW-0732">Signal</keyword>
<evidence type="ECO:0000256" key="1">
    <source>
        <dbReference type="SAM" id="MobiDB-lite"/>
    </source>
</evidence>
<feature type="chain" id="PRO_5043747726" evidence="2">
    <location>
        <begin position="26"/>
        <end position="214"/>
    </location>
</feature>
<proteinExistence type="predicted"/>
<reference evidence="3" key="1">
    <citation type="submission" date="2022-03" db="EMBL/GenBank/DDBJ databases">
        <authorList>
            <person name="Martin C."/>
        </authorList>
    </citation>
    <scope>NUCLEOTIDE SEQUENCE</scope>
</reference>
<feature type="compositionally biased region" description="Polar residues" evidence="1">
    <location>
        <begin position="66"/>
        <end position="95"/>
    </location>
</feature>
<feature type="signal peptide" evidence="2">
    <location>
        <begin position="1"/>
        <end position="25"/>
    </location>
</feature>
<protein>
    <submittedName>
        <fullName evidence="3">Uncharacterized protein</fullName>
    </submittedName>
</protein>
<accession>A0A8J1XTY4</accession>
<keyword evidence="4" id="KW-1185">Reference proteome</keyword>
<dbReference type="EMBL" id="CAIIXF020000010">
    <property type="protein sequence ID" value="CAH1796267.1"/>
    <property type="molecule type" value="Genomic_DNA"/>
</dbReference>